<dbReference type="OrthoDB" id="2275718at2759"/>
<sequence length="1026" mass="105736">MTTSMRGGRGGGPKLSSGSASSWRANGAGGGQPGGGQQRGPGNGAQSPGGPPHMQQQHGQQHPNQQNQQYSQQQQHPQQQAPGSRWASGPPRGPQGGQPQGQGQRGPANHQQHQQNKPAAAGQSPASSAFPALGAKPVVLDAAAAKMRERLTFVLASLVGTPVVATTHGGFKFIGILSATSPDVADVGVALSSAQEVLPGGFGPLRKLLMINGEDLDDIQASEVRLGEVQNEPRDREGFRTDTEISKTALDAFGGGRTLQKWSDDPDLSPIEGPSGAGGLESMTSTGGWDQFKTNEARFGLKTDYQDEMYTTQLDRSGKDFKEREREADRKAREIMNSATSNSHMAEERGLADSGITEEDRYGAVVRNANAYVPPALRRAGAGPAAAPKANGSPAGQPAAAAAPPAAAGLHNDPAIVESSAPMPPSLQMQAPTPVLSSTPEGGDASKKPGEGNPLMGDFRDFVSKERERLEKKKAALAKKEKDARLAELKQWGDNFKLKTPSSGDGAAASAGSAKNASGAAQAADKPRDPSAQKSLSPQTVHANDSSRPTGGERASGTSSMVPSPKVAPRLLDAKVSLAGMTIPKIPPFNAAAAKKKAPPGAASASTSPQIVPAAATASPVTSNAGAAAASTKLSAKASSFKPFNPAAAAFTPGGAAAAKKPDATPPAVPQAPLNPFFGARFLKRPTAQSPIHVREDFNPFKNGKVPEAPAVGPVWGFTGKPYRQLFSTMPPVGPAGMGMGPQVPVAGFDESAVGMQPAGMPHPQQMGQPGGPHPPPHMAQGLPGSPMPPGQGPAQAGQMQGPPHSGPPGAPAPGQPFGMVYQPYGPYRFHGQQQHLMQMPMPQGGPVPYGAMPPHFMSFSPPMPAHGGPPGMYSPQMGNMAAPGPHGQFMPQGPGSPGHPGPGAPPSAGGGAPPRPGQVPPHMQGKVPPTMFFQQPMPGMTYPAPFPPGAQPFPPGSAPPMEPGQHPQQQQHQQHHPQQGQQQQGQQGPHQPPQPQQQQQQPPHGPAAQQQAAPSTAPPQPAQQQ</sequence>
<dbReference type="EMBL" id="KZ819292">
    <property type="protein sequence ID" value="PWN98146.1"/>
    <property type="molecule type" value="Genomic_DNA"/>
</dbReference>
<feature type="compositionally biased region" description="Low complexity" evidence="1">
    <location>
        <begin position="997"/>
        <end position="1016"/>
    </location>
</feature>
<feature type="compositionally biased region" description="Polar residues" evidence="1">
    <location>
        <begin position="427"/>
        <end position="440"/>
    </location>
</feature>
<feature type="compositionally biased region" description="Gly residues" evidence="1">
    <location>
        <begin position="94"/>
        <end position="104"/>
    </location>
</feature>
<dbReference type="GeneID" id="37266923"/>
<evidence type="ECO:0000313" key="4">
    <source>
        <dbReference type="Proteomes" id="UP000245946"/>
    </source>
</evidence>
<keyword evidence="4" id="KW-1185">Reference proteome</keyword>
<feature type="region of interest" description="Disordered" evidence="1">
    <location>
        <begin position="256"/>
        <end position="291"/>
    </location>
</feature>
<feature type="compositionally biased region" description="Low complexity" evidence="1">
    <location>
        <begin position="793"/>
        <end position="804"/>
    </location>
</feature>
<feature type="compositionally biased region" description="Polar residues" evidence="1">
    <location>
        <begin position="282"/>
        <end position="291"/>
    </location>
</feature>
<dbReference type="InterPro" id="IPR045117">
    <property type="entry name" value="ATXN2-like"/>
</dbReference>
<dbReference type="RefSeq" id="XP_025598425.1">
    <property type="nucleotide sequence ID" value="XM_025739377.1"/>
</dbReference>
<dbReference type="InterPro" id="IPR025852">
    <property type="entry name" value="SM_dom_ATX"/>
</dbReference>
<dbReference type="STRING" id="58919.A0A316ZA25"/>
<evidence type="ECO:0000256" key="1">
    <source>
        <dbReference type="SAM" id="MobiDB-lite"/>
    </source>
</evidence>
<feature type="compositionally biased region" description="Pro residues" evidence="1">
    <location>
        <begin position="945"/>
        <end position="963"/>
    </location>
</feature>
<feature type="compositionally biased region" description="Low complexity" evidence="1">
    <location>
        <begin position="379"/>
        <end position="409"/>
    </location>
</feature>
<feature type="compositionally biased region" description="Pro residues" evidence="1">
    <location>
        <begin position="1017"/>
        <end position="1026"/>
    </location>
</feature>
<dbReference type="PANTHER" id="PTHR12854:SF7">
    <property type="entry name" value="ATAXIN-2 HOMOLOG"/>
    <property type="match status" value="1"/>
</dbReference>
<proteinExistence type="predicted"/>
<feature type="domain" description="LsmAD" evidence="2">
    <location>
        <begin position="299"/>
        <end position="368"/>
    </location>
</feature>
<gene>
    <name evidence="3" type="ORF">FA09DRAFT_18900</name>
</gene>
<dbReference type="PANTHER" id="PTHR12854">
    <property type="entry name" value="ATAXIN 2-RELATED"/>
    <property type="match status" value="1"/>
</dbReference>
<dbReference type="SMART" id="SM01272">
    <property type="entry name" value="LsmAD"/>
    <property type="match status" value="1"/>
</dbReference>
<dbReference type="Pfam" id="PF06741">
    <property type="entry name" value="LsmAD"/>
    <property type="match status" value="1"/>
</dbReference>
<feature type="compositionally biased region" description="Low complexity" evidence="1">
    <location>
        <begin position="44"/>
        <end position="83"/>
    </location>
</feature>
<dbReference type="GO" id="GO:0003729">
    <property type="term" value="F:mRNA binding"/>
    <property type="evidence" value="ECO:0007669"/>
    <property type="project" value="TreeGrafter"/>
</dbReference>
<name>A0A316ZA25_9BASI</name>
<feature type="compositionally biased region" description="Low complexity" evidence="1">
    <location>
        <begin position="118"/>
        <end position="128"/>
    </location>
</feature>
<feature type="compositionally biased region" description="Pro residues" evidence="1">
    <location>
        <begin position="805"/>
        <end position="815"/>
    </location>
</feature>
<dbReference type="GO" id="GO:0034063">
    <property type="term" value="P:stress granule assembly"/>
    <property type="evidence" value="ECO:0007669"/>
    <property type="project" value="TreeGrafter"/>
</dbReference>
<feature type="compositionally biased region" description="Low complexity" evidence="1">
    <location>
        <begin position="502"/>
        <end position="524"/>
    </location>
</feature>
<dbReference type="InterPro" id="IPR009604">
    <property type="entry name" value="LsmAD_domain"/>
</dbReference>
<protein>
    <recommendedName>
        <fullName evidence="2">LsmAD domain-containing protein</fullName>
    </recommendedName>
</protein>
<dbReference type="GO" id="GO:0010494">
    <property type="term" value="C:cytoplasmic stress granule"/>
    <property type="evidence" value="ECO:0007669"/>
    <property type="project" value="TreeGrafter"/>
</dbReference>
<feature type="compositionally biased region" description="Gly residues" evidence="1">
    <location>
        <begin position="27"/>
        <end position="43"/>
    </location>
</feature>
<dbReference type="Proteomes" id="UP000245946">
    <property type="component" value="Unassembled WGS sequence"/>
</dbReference>
<evidence type="ECO:0000259" key="2">
    <source>
        <dbReference type="SMART" id="SM01272"/>
    </source>
</evidence>
<reference evidence="3 4" key="1">
    <citation type="journal article" date="2018" name="Mol. Biol. Evol.">
        <title>Broad Genomic Sampling Reveals a Smut Pathogenic Ancestry of the Fungal Clade Ustilaginomycotina.</title>
        <authorList>
            <person name="Kijpornyongpan T."/>
            <person name="Mondo S.J."/>
            <person name="Barry K."/>
            <person name="Sandor L."/>
            <person name="Lee J."/>
            <person name="Lipzen A."/>
            <person name="Pangilinan J."/>
            <person name="LaButti K."/>
            <person name="Hainaut M."/>
            <person name="Henrissat B."/>
            <person name="Grigoriev I.V."/>
            <person name="Spatafora J.W."/>
            <person name="Aime M.C."/>
        </authorList>
    </citation>
    <scope>NUCLEOTIDE SEQUENCE [LARGE SCALE GENOMIC DNA]</scope>
    <source>
        <strain evidence="3 4">MCA 4186</strain>
    </source>
</reference>
<evidence type="ECO:0000313" key="3">
    <source>
        <dbReference type="EMBL" id="PWN98146.1"/>
    </source>
</evidence>
<organism evidence="3 4">
    <name type="scientific">Tilletiopsis washingtonensis</name>
    <dbReference type="NCBI Taxonomy" id="58919"/>
    <lineage>
        <taxon>Eukaryota</taxon>
        <taxon>Fungi</taxon>
        <taxon>Dikarya</taxon>
        <taxon>Basidiomycota</taxon>
        <taxon>Ustilaginomycotina</taxon>
        <taxon>Exobasidiomycetes</taxon>
        <taxon>Entylomatales</taxon>
        <taxon>Entylomatales incertae sedis</taxon>
        <taxon>Tilletiopsis</taxon>
    </lineage>
</organism>
<dbReference type="AlphaFoldDB" id="A0A316ZA25"/>
<feature type="region of interest" description="Disordered" evidence="1">
    <location>
        <begin position="379"/>
        <end position="567"/>
    </location>
</feature>
<feature type="compositionally biased region" description="Basic and acidic residues" evidence="1">
    <location>
        <begin position="458"/>
        <end position="488"/>
    </location>
</feature>
<feature type="region of interest" description="Disordered" evidence="1">
    <location>
        <begin position="1"/>
        <end position="128"/>
    </location>
</feature>
<dbReference type="Pfam" id="PF14438">
    <property type="entry name" value="SM-ATX"/>
    <property type="match status" value="1"/>
</dbReference>
<feature type="compositionally biased region" description="Low complexity" evidence="1">
    <location>
        <begin position="757"/>
        <end position="768"/>
    </location>
</feature>
<feature type="compositionally biased region" description="Low complexity" evidence="1">
    <location>
        <begin position="964"/>
        <end position="990"/>
    </location>
</feature>
<feature type="region of interest" description="Disordered" evidence="1">
    <location>
        <begin position="881"/>
        <end position="1026"/>
    </location>
</feature>
<accession>A0A316ZA25</accession>
<feature type="region of interest" description="Disordered" evidence="1">
    <location>
        <begin position="757"/>
        <end position="818"/>
    </location>
</feature>
<feature type="compositionally biased region" description="Polar residues" evidence="1">
    <location>
        <begin position="532"/>
        <end position="549"/>
    </location>
</feature>